<evidence type="ECO:0000313" key="4">
    <source>
        <dbReference type="Proteomes" id="UP000001940"/>
    </source>
</evidence>
<gene>
    <name evidence="3 5" type="primary">cyn-17</name>
    <name evidence="3" type="ORF">CELE_ZC250.1</name>
    <name evidence="5" type="ORF">ZC250.1</name>
</gene>
<dbReference type="Proteomes" id="UP000001940">
    <property type="component" value="Chromosome V"/>
</dbReference>
<dbReference type="InParanoid" id="A9D417"/>
<evidence type="ECO:0000313" key="3">
    <source>
        <dbReference type="EMBL" id="CCD71248.1"/>
    </source>
</evidence>
<feature type="region of interest" description="Disordered" evidence="1">
    <location>
        <begin position="323"/>
        <end position="426"/>
    </location>
</feature>
<reference evidence="3 4" key="1">
    <citation type="journal article" date="1998" name="Science">
        <title>Genome sequence of the nematode C. elegans: a platform for investigating biology.</title>
        <authorList>
            <consortium name="The C. elegans sequencing consortium"/>
            <person name="Sulson J.E."/>
            <person name="Waterston R."/>
        </authorList>
    </citation>
    <scope>NUCLEOTIDE SEQUENCE [LARGE SCALE GENOMIC DNA]</scope>
    <source>
        <strain evidence="3 4">Bristol N2</strain>
    </source>
</reference>
<feature type="region of interest" description="Disordered" evidence="1">
    <location>
        <begin position="246"/>
        <end position="268"/>
    </location>
</feature>
<dbReference type="PaxDb" id="6239-ZC250.1b"/>
<feature type="compositionally biased region" description="Acidic residues" evidence="1">
    <location>
        <begin position="328"/>
        <end position="346"/>
    </location>
</feature>
<dbReference type="PeptideAtlas" id="A9D417"/>
<sequence>MWLSVQLILLTTAIYTTNAGQASRQAAVNRAIEQTKSRLTPAATPNRVPQRANVRLNGDQLTTSSPGKTENLDVDKLNRLIRALDKTWIMPKAGAKEPVGSNFQYKKTCASIYKARHGACQQLGFGVMCFNYCHERGEKLAFKCQDTSDSTYCKQSGTFDTFLAKYRKDGYKAKAYIHQMISRCYATTVCNTQTGILNSTIIDEDPEPVEKTTKANRLKLLTRKPGNSLSLMKLKTRITTTTMAPEEVPEEEVIPEEEEEITTTTRKTRPVKKVVNTFRQKPTPAPEVTTTKANIWDKFTVGNKAKPTPKYIPFWQRLMSTTSKPIEDEATEETELNTDAPEEVEEASTQAEVLEKETEETTPEEPEITTVPEEDVVVTKSKVHKTNTEESTESPKHTFKPIPITVPSTGPELSHQKPNEDISGPAFWNKFQPNRWFDSIHYVTNTGK</sequence>
<dbReference type="AlphaFoldDB" id="A9D417"/>
<feature type="chain" id="PRO_5002737180" evidence="2">
    <location>
        <begin position="20"/>
        <end position="448"/>
    </location>
</feature>
<evidence type="ECO:0000256" key="2">
    <source>
        <dbReference type="SAM" id="SignalP"/>
    </source>
</evidence>
<dbReference type="AGR" id="WB:WBGene00000893"/>
<evidence type="ECO:0000313" key="5">
    <source>
        <dbReference type="WormBase" id="ZC250.1b"/>
    </source>
</evidence>
<feature type="compositionally biased region" description="Acidic residues" evidence="1">
    <location>
        <begin position="357"/>
        <end position="376"/>
    </location>
</feature>
<dbReference type="OMA" id="KAYIHQM"/>
<dbReference type="OrthoDB" id="5803328at2759"/>
<dbReference type="HOGENOM" id="CLU_622948_0_0_1"/>
<dbReference type="EMBL" id="BX284605">
    <property type="protein sequence ID" value="CCD71248.1"/>
    <property type="molecule type" value="Genomic_DNA"/>
</dbReference>
<proteinExistence type="evidence at protein level"/>
<dbReference type="Bgee" id="WBGene00000893">
    <property type="expression patterns" value="Expressed in pharyngeal muscle cell (C elegans) and 3 other cell types or tissues"/>
</dbReference>
<keyword evidence="6" id="KW-1267">Proteomics identification</keyword>
<keyword evidence="2" id="KW-0732">Signal</keyword>
<dbReference type="WormBase" id="ZC250.1b">
    <property type="protein sequence ID" value="CE41966"/>
    <property type="gene ID" value="WBGene00000893"/>
    <property type="gene designation" value="cyn-17"/>
</dbReference>
<dbReference type="GeneID" id="178969"/>
<evidence type="ECO:0007829" key="6">
    <source>
        <dbReference type="PeptideAtlas" id="A9D417"/>
    </source>
</evidence>
<feature type="signal peptide" evidence="2">
    <location>
        <begin position="1"/>
        <end position="19"/>
    </location>
</feature>
<protein>
    <submittedName>
        <fullName evidence="3">CYclophyliN</fullName>
    </submittedName>
</protein>
<organism evidence="3 4">
    <name type="scientific">Caenorhabditis elegans</name>
    <dbReference type="NCBI Taxonomy" id="6239"/>
    <lineage>
        <taxon>Eukaryota</taxon>
        <taxon>Metazoa</taxon>
        <taxon>Ecdysozoa</taxon>
        <taxon>Nematoda</taxon>
        <taxon>Chromadorea</taxon>
        <taxon>Rhabditida</taxon>
        <taxon>Rhabditina</taxon>
        <taxon>Rhabditomorpha</taxon>
        <taxon>Rhabditoidea</taxon>
        <taxon>Rhabditidae</taxon>
        <taxon>Peloderinae</taxon>
        <taxon>Caenorhabditis</taxon>
    </lineage>
</organism>
<accession>A9D417</accession>
<feature type="compositionally biased region" description="Acidic residues" evidence="1">
    <location>
        <begin position="247"/>
        <end position="261"/>
    </location>
</feature>
<dbReference type="FunCoup" id="A9D417">
    <property type="interactions" value="206"/>
</dbReference>
<name>A9D417_CAEEL</name>
<dbReference type="eggNOG" id="KOG0865">
    <property type="taxonomic scope" value="Eukaryota"/>
</dbReference>
<dbReference type="CTD" id="178969"/>
<dbReference type="STRING" id="6239.ZC250.1b.1"/>
<evidence type="ECO:0000256" key="1">
    <source>
        <dbReference type="SAM" id="MobiDB-lite"/>
    </source>
</evidence>
<dbReference type="UCSC" id="ZC250.1b">
    <property type="organism name" value="c. elegans"/>
</dbReference>
<keyword evidence="4" id="KW-1185">Reference proteome</keyword>
<dbReference type="RefSeq" id="NP_001123071.1">
    <property type="nucleotide sequence ID" value="NM_001129599.4"/>
</dbReference>
<dbReference type="ExpressionAtlas" id="A9D417">
    <property type="expression patterns" value="baseline and differential"/>
</dbReference>